<protein>
    <submittedName>
        <fullName evidence="3">T9SS type A sorting domain-containing protein</fullName>
    </submittedName>
</protein>
<evidence type="ECO:0000313" key="4">
    <source>
        <dbReference type="Proteomes" id="UP000721861"/>
    </source>
</evidence>
<gene>
    <name evidence="3" type="ORF">KEM09_02595</name>
</gene>
<dbReference type="Pfam" id="PF18962">
    <property type="entry name" value="Por_Secre_tail"/>
    <property type="match status" value="1"/>
</dbReference>
<evidence type="ECO:0000259" key="2">
    <source>
        <dbReference type="Pfam" id="PF18962"/>
    </source>
</evidence>
<dbReference type="InterPro" id="IPR026444">
    <property type="entry name" value="Secre_tail"/>
</dbReference>
<dbReference type="Proteomes" id="UP000721861">
    <property type="component" value="Unassembled WGS sequence"/>
</dbReference>
<proteinExistence type="predicted"/>
<feature type="chain" id="PRO_5046739211" evidence="1">
    <location>
        <begin position="19"/>
        <end position="287"/>
    </location>
</feature>
<sequence>MKKVLLSLGFALSVSAMSAQVICDFETALQYGPVIIGGSGLQTTSLVDNPAPDAVNSSQTVLKANAYSIDNNGGNKIDAVMFQLPEGETFQANDYAAVKVNIYVTGGTPATVLKPRGKAGIWNADNVSSPAPGIWIGVVKNRVDGEDGLAPNQSGWMQCYFDISTKTQTDNYDAFQIQLDWSDERAEDLEIYFDDFELVTEIPDNVPTAIGDELVTAPQIINDNNLIKINSETVVSEVVVFDMTGRVVSQLQSDEIKQINIANLPGGLYIVKAKAEGKVYTEKVLKR</sequence>
<dbReference type="RefSeq" id="WP_212225062.1">
    <property type="nucleotide sequence ID" value="NZ_JAGUCN010000002.1"/>
</dbReference>
<name>A0ABS5K5M3_9BACT</name>
<comment type="caution">
    <text evidence="3">The sequence shown here is derived from an EMBL/GenBank/DDBJ whole genome shotgun (WGS) entry which is preliminary data.</text>
</comment>
<dbReference type="NCBIfam" id="TIGR04183">
    <property type="entry name" value="Por_Secre_tail"/>
    <property type="match status" value="1"/>
</dbReference>
<evidence type="ECO:0000313" key="3">
    <source>
        <dbReference type="EMBL" id="MBS2210268.1"/>
    </source>
</evidence>
<keyword evidence="1" id="KW-0732">Signal</keyword>
<accession>A0ABS5K5M3</accession>
<feature type="domain" description="Secretion system C-terminal sorting" evidence="2">
    <location>
        <begin position="225"/>
        <end position="284"/>
    </location>
</feature>
<dbReference type="EMBL" id="JAGUCN010000002">
    <property type="protein sequence ID" value="MBS2210268.1"/>
    <property type="molecule type" value="Genomic_DNA"/>
</dbReference>
<reference evidence="3 4" key="1">
    <citation type="journal article" date="2014" name="Int. J. Syst. Evol. Microbiol.">
        <title>Carboxylicivirga gen. nov. in the family Marinilabiliaceae with two novel species, Carboxylicivirga mesophila sp. nov. and Carboxylicivirga taeanensis sp. nov., and reclassification of Cytophaga fermentans as Saccharicrinis fermentans gen. nov., comb. nov.</title>
        <authorList>
            <person name="Yang S.H."/>
            <person name="Seo H.S."/>
            <person name="Woo J.H."/>
            <person name="Oh H.M."/>
            <person name="Jang H."/>
            <person name="Lee J.H."/>
            <person name="Kim S.J."/>
            <person name="Kwon K.K."/>
        </authorList>
    </citation>
    <scope>NUCLEOTIDE SEQUENCE [LARGE SCALE GENOMIC DNA]</scope>
    <source>
        <strain evidence="3 4">JCM 18290</strain>
    </source>
</reference>
<keyword evidence="4" id="KW-1185">Reference proteome</keyword>
<feature type="signal peptide" evidence="1">
    <location>
        <begin position="1"/>
        <end position="18"/>
    </location>
</feature>
<evidence type="ECO:0000256" key="1">
    <source>
        <dbReference type="SAM" id="SignalP"/>
    </source>
</evidence>
<organism evidence="3 4">
    <name type="scientific">Carboxylicivirga mesophila</name>
    <dbReference type="NCBI Taxonomy" id="1166478"/>
    <lineage>
        <taxon>Bacteria</taxon>
        <taxon>Pseudomonadati</taxon>
        <taxon>Bacteroidota</taxon>
        <taxon>Bacteroidia</taxon>
        <taxon>Marinilabiliales</taxon>
        <taxon>Marinilabiliaceae</taxon>
        <taxon>Carboxylicivirga</taxon>
    </lineage>
</organism>